<proteinExistence type="predicted"/>
<evidence type="ECO:0000313" key="1">
    <source>
        <dbReference type="EMBL" id="GAG03365.1"/>
    </source>
</evidence>
<accession>X0UCP3</accession>
<dbReference type="InterPro" id="IPR029063">
    <property type="entry name" value="SAM-dependent_MTases_sf"/>
</dbReference>
<protein>
    <recommendedName>
        <fullName evidence="2">DNA methylase N-4/N-6 domain-containing protein</fullName>
    </recommendedName>
</protein>
<dbReference type="AlphaFoldDB" id="X0UCP3"/>
<reference evidence="1" key="1">
    <citation type="journal article" date="2014" name="Front. Microbiol.">
        <title>High frequency of phylogenetically diverse reductive dehalogenase-homologous genes in deep subseafloor sedimentary metagenomes.</title>
        <authorList>
            <person name="Kawai M."/>
            <person name="Futagami T."/>
            <person name="Toyoda A."/>
            <person name="Takaki Y."/>
            <person name="Nishi S."/>
            <person name="Hori S."/>
            <person name="Arai W."/>
            <person name="Tsubouchi T."/>
            <person name="Morono Y."/>
            <person name="Uchiyama I."/>
            <person name="Ito T."/>
            <person name="Fujiyama A."/>
            <person name="Inagaki F."/>
            <person name="Takami H."/>
        </authorList>
    </citation>
    <scope>NUCLEOTIDE SEQUENCE</scope>
    <source>
        <strain evidence="1">Expedition CK06-06</strain>
    </source>
</reference>
<sequence>VIDPFAGGSVRGIVAGAFGLHYTGIDLSGPQVEANKAQAKEIGPILEAKRMLEGREFACPQWVVGDGKDVGELVDEEADLIFSCPPYGDLEVYSDDPRDLSNMEHNDFIDTYREIIANSISKLKPNRFAAFVVGDFRDKDGYYRNFPLDTIDAFEDAGARLYNEIILVTAIGSLTIRVGQPFMKNRKVGKTHQNLFVFYKGDIKKIREDFPEIVWEPKGEADD</sequence>
<comment type="caution">
    <text evidence="1">The sequence shown here is derived from an EMBL/GenBank/DDBJ whole genome shotgun (WGS) entry which is preliminary data.</text>
</comment>
<gene>
    <name evidence="1" type="ORF">S01H1_38227</name>
</gene>
<dbReference type="Gene3D" id="3.40.50.150">
    <property type="entry name" value="Vaccinia Virus protein VP39"/>
    <property type="match status" value="1"/>
</dbReference>
<dbReference type="EMBL" id="BARS01024049">
    <property type="protein sequence ID" value="GAG03365.1"/>
    <property type="molecule type" value="Genomic_DNA"/>
</dbReference>
<feature type="non-terminal residue" evidence="1">
    <location>
        <position position="1"/>
    </location>
</feature>
<evidence type="ECO:0008006" key="2">
    <source>
        <dbReference type="Google" id="ProtNLM"/>
    </source>
</evidence>
<organism evidence="1">
    <name type="scientific">marine sediment metagenome</name>
    <dbReference type="NCBI Taxonomy" id="412755"/>
    <lineage>
        <taxon>unclassified sequences</taxon>
        <taxon>metagenomes</taxon>
        <taxon>ecological metagenomes</taxon>
    </lineage>
</organism>
<name>X0UCP3_9ZZZZ</name>
<dbReference type="SUPFAM" id="SSF53335">
    <property type="entry name" value="S-adenosyl-L-methionine-dependent methyltransferases"/>
    <property type="match status" value="1"/>
</dbReference>